<dbReference type="PROSITE" id="PS50943">
    <property type="entry name" value="HTH_CROC1"/>
    <property type="match status" value="1"/>
</dbReference>
<name>A0ABS7C1T1_9BACL</name>
<protein>
    <submittedName>
        <fullName evidence="2">Helix-turn-helix transcriptional regulator</fullName>
    </submittedName>
</protein>
<dbReference type="InterPro" id="IPR001387">
    <property type="entry name" value="Cro/C1-type_HTH"/>
</dbReference>
<evidence type="ECO:0000313" key="2">
    <source>
        <dbReference type="EMBL" id="MBW7454859.1"/>
    </source>
</evidence>
<dbReference type="InterPro" id="IPR010982">
    <property type="entry name" value="Lambda_DNA-bd_dom_sf"/>
</dbReference>
<reference evidence="2 3" key="1">
    <citation type="submission" date="2021-07" db="EMBL/GenBank/DDBJ databases">
        <title>Paenibacillus radiodurans sp. nov., isolated from the southeastern edge of Tengger Desert.</title>
        <authorList>
            <person name="Zhang G."/>
        </authorList>
    </citation>
    <scope>NUCLEOTIDE SEQUENCE [LARGE SCALE GENOMIC DNA]</scope>
    <source>
        <strain evidence="2 3">CCM 7311</strain>
    </source>
</reference>
<proteinExistence type="predicted"/>
<dbReference type="Gene3D" id="3.30.450.180">
    <property type="match status" value="1"/>
</dbReference>
<keyword evidence="3" id="KW-1185">Reference proteome</keyword>
<dbReference type="SMART" id="SM00530">
    <property type="entry name" value="HTH_XRE"/>
    <property type="match status" value="1"/>
</dbReference>
<gene>
    <name evidence="2" type="ORF">K0U00_12525</name>
</gene>
<evidence type="ECO:0000259" key="1">
    <source>
        <dbReference type="PROSITE" id="PS50943"/>
    </source>
</evidence>
<dbReference type="CDD" id="cd00093">
    <property type="entry name" value="HTH_XRE"/>
    <property type="match status" value="1"/>
</dbReference>
<sequence>MKTLGEFLKSRRERLQPEQAGINFSYGRRRTPGLRREEAALLAGVSVTYYTWLEQGRDVAVSREVIESIAKALQLTEDERLHLIQLSSPHSSGPSVSMDAQINSEWQIIINQLTYPAFITNDRSEVLAWNQAANEIIADFAALPAQERVLIRLLFVDPELRRRLINWVEFARYSVGVYRTYYDNYAADPWYRETVEQLIMDSAEFAAMWERHDIQLKRVSRVLYQVPGAGERMYDINSFDSLNGNMNLHCCVYIPVESEEA</sequence>
<dbReference type="EMBL" id="JAHZIK010000263">
    <property type="protein sequence ID" value="MBW7454859.1"/>
    <property type="molecule type" value="Genomic_DNA"/>
</dbReference>
<dbReference type="Pfam" id="PF17765">
    <property type="entry name" value="MLTR_LBD"/>
    <property type="match status" value="1"/>
</dbReference>
<organism evidence="2 3">
    <name type="scientific">Paenibacillus sepulcri</name>
    <dbReference type="NCBI Taxonomy" id="359917"/>
    <lineage>
        <taxon>Bacteria</taxon>
        <taxon>Bacillati</taxon>
        <taxon>Bacillota</taxon>
        <taxon>Bacilli</taxon>
        <taxon>Bacillales</taxon>
        <taxon>Paenibacillaceae</taxon>
        <taxon>Paenibacillus</taxon>
    </lineage>
</organism>
<dbReference type="SUPFAM" id="SSF47413">
    <property type="entry name" value="lambda repressor-like DNA-binding domains"/>
    <property type="match status" value="1"/>
</dbReference>
<comment type="caution">
    <text evidence="2">The sequence shown here is derived from an EMBL/GenBank/DDBJ whole genome shotgun (WGS) entry which is preliminary data.</text>
</comment>
<dbReference type="InterPro" id="IPR041413">
    <property type="entry name" value="MLTR_LBD"/>
</dbReference>
<evidence type="ECO:0000313" key="3">
    <source>
        <dbReference type="Proteomes" id="UP001519887"/>
    </source>
</evidence>
<dbReference type="Gene3D" id="1.10.260.40">
    <property type="entry name" value="lambda repressor-like DNA-binding domains"/>
    <property type="match status" value="1"/>
</dbReference>
<dbReference type="PANTHER" id="PTHR35010">
    <property type="entry name" value="BLL4672 PROTEIN-RELATED"/>
    <property type="match status" value="1"/>
</dbReference>
<accession>A0ABS7C1T1</accession>
<dbReference type="Proteomes" id="UP001519887">
    <property type="component" value="Unassembled WGS sequence"/>
</dbReference>
<dbReference type="Pfam" id="PF13560">
    <property type="entry name" value="HTH_31"/>
    <property type="match status" value="1"/>
</dbReference>
<feature type="domain" description="HTH cro/C1-type" evidence="1">
    <location>
        <begin position="33"/>
        <end position="80"/>
    </location>
</feature>